<protein>
    <submittedName>
        <fullName evidence="2">Uncharacterized protein</fullName>
    </submittedName>
</protein>
<keyword evidence="3" id="KW-1185">Reference proteome</keyword>
<dbReference type="KEGG" id="smo:SELMODRAFT_432285"/>
<feature type="compositionally biased region" description="Basic and acidic residues" evidence="1">
    <location>
        <begin position="70"/>
        <end position="81"/>
    </location>
</feature>
<evidence type="ECO:0000256" key="1">
    <source>
        <dbReference type="SAM" id="MobiDB-lite"/>
    </source>
</evidence>
<dbReference type="Gramene" id="EFJ04577">
    <property type="protein sequence ID" value="EFJ04577"/>
    <property type="gene ID" value="SELMODRAFT_432285"/>
</dbReference>
<name>D8TFJ2_SELML</name>
<gene>
    <name evidence="2" type="ORF">SELMODRAFT_432285</name>
</gene>
<accession>D8TFJ2</accession>
<organism evidence="3">
    <name type="scientific">Selaginella moellendorffii</name>
    <name type="common">Spikemoss</name>
    <dbReference type="NCBI Taxonomy" id="88036"/>
    <lineage>
        <taxon>Eukaryota</taxon>
        <taxon>Viridiplantae</taxon>
        <taxon>Streptophyta</taxon>
        <taxon>Embryophyta</taxon>
        <taxon>Tracheophyta</taxon>
        <taxon>Lycopodiopsida</taxon>
        <taxon>Selaginellales</taxon>
        <taxon>Selaginellaceae</taxon>
        <taxon>Selaginella</taxon>
    </lineage>
</organism>
<dbReference type="EMBL" id="GL377799">
    <property type="protein sequence ID" value="EFJ04577.1"/>
    <property type="molecule type" value="Genomic_DNA"/>
</dbReference>
<dbReference type="AlphaFoldDB" id="D8TFJ2"/>
<feature type="compositionally biased region" description="Basic and acidic residues" evidence="1">
    <location>
        <begin position="95"/>
        <end position="119"/>
    </location>
</feature>
<evidence type="ECO:0000313" key="2">
    <source>
        <dbReference type="EMBL" id="EFJ04577.1"/>
    </source>
</evidence>
<evidence type="ECO:0000313" key="3">
    <source>
        <dbReference type="Proteomes" id="UP000001514"/>
    </source>
</evidence>
<feature type="compositionally biased region" description="Low complexity" evidence="1">
    <location>
        <begin position="34"/>
        <end position="57"/>
    </location>
</feature>
<feature type="region of interest" description="Disordered" evidence="1">
    <location>
        <begin position="1"/>
        <end position="144"/>
    </location>
</feature>
<dbReference type="Proteomes" id="UP000001514">
    <property type="component" value="Unassembled WGS sequence"/>
</dbReference>
<dbReference type="InParanoid" id="D8TFJ2"/>
<proteinExistence type="predicted"/>
<sequence>MDAAKKRKAPMDAPSAAEKDKAPDAPMDAPTMTKAPDAAMDAPSAAKAPDAAPSRKAPTIKCPSTCFKAPGRDRSGDDSATKRAAVTTGKALEAPAKDSSSKAVDARGKSLRIPGKEVHGTTIKSAATRAIPPKAPASPRYAEKGGAGYDYQVHCCKTTQGSSES</sequence>
<dbReference type="HOGENOM" id="CLU_1613636_0_0_1"/>
<reference evidence="2 3" key="1">
    <citation type="journal article" date="2011" name="Science">
        <title>The Selaginella genome identifies genetic changes associated with the evolution of vascular plants.</title>
        <authorList>
            <person name="Banks J.A."/>
            <person name="Nishiyama T."/>
            <person name="Hasebe M."/>
            <person name="Bowman J.L."/>
            <person name="Gribskov M."/>
            <person name="dePamphilis C."/>
            <person name="Albert V.A."/>
            <person name="Aono N."/>
            <person name="Aoyama T."/>
            <person name="Ambrose B.A."/>
            <person name="Ashton N.W."/>
            <person name="Axtell M.J."/>
            <person name="Barker E."/>
            <person name="Barker M.S."/>
            <person name="Bennetzen J.L."/>
            <person name="Bonawitz N.D."/>
            <person name="Chapple C."/>
            <person name="Cheng C."/>
            <person name="Correa L.G."/>
            <person name="Dacre M."/>
            <person name="DeBarry J."/>
            <person name="Dreyer I."/>
            <person name="Elias M."/>
            <person name="Engstrom E.M."/>
            <person name="Estelle M."/>
            <person name="Feng L."/>
            <person name="Finet C."/>
            <person name="Floyd S.K."/>
            <person name="Frommer W.B."/>
            <person name="Fujita T."/>
            <person name="Gramzow L."/>
            <person name="Gutensohn M."/>
            <person name="Harholt J."/>
            <person name="Hattori M."/>
            <person name="Heyl A."/>
            <person name="Hirai T."/>
            <person name="Hiwatashi Y."/>
            <person name="Ishikawa M."/>
            <person name="Iwata M."/>
            <person name="Karol K.G."/>
            <person name="Koehler B."/>
            <person name="Kolukisaoglu U."/>
            <person name="Kubo M."/>
            <person name="Kurata T."/>
            <person name="Lalonde S."/>
            <person name="Li K."/>
            <person name="Li Y."/>
            <person name="Litt A."/>
            <person name="Lyons E."/>
            <person name="Manning G."/>
            <person name="Maruyama T."/>
            <person name="Michael T.P."/>
            <person name="Mikami K."/>
            <person name="Miyazaki S."/>
            <person name="Morinaga S."/>
            <person name="Murata T."/>
            <person name="Mueller-Roeber B."/>
            <person name="Nelson D.R."/>
            <person name="Obara M."/>
            <person name="Oguri Y."/>
            <person name="Olmstead R.G."/>
            <person name="Onodera N."/>
            <person name="Petersen B.L."/>
            <person name="Pils B."/>
            <person name="Prigge M."/>
            <person name="Rensing S.A."/>
            <person name="Riano-Pachon D.M."/>
            <person name="Roberts A.W."/>
            <person name="Sato Y."/>
            <person name="Scheller H.V."/>
            <person name="Schulz B."/>
            <person name="Schulz C."/>
            <person name="Shakirov E.V."/>
            <person name="Shibagaki N."/>
            <person name="Shinohara N."/>
            <person name="Shippen D.E."/>
            <person name="Soerensen I."/>
            <person name="Sotooka R."/>
            <person name="Sugimoto N."/>
            <person name="Sugita M."/>
            <person name="Sumikawa N."/>
            <person name="Tanurdzic M."/>
            <person name="Theissen G."/>
            <person name="Ulvskov P."/>
            <person name="Wakazuki S."/>
            <person name="Weng J.K."/>
            <person name="Willats W.W."/>
            <person name="Wipf D."/>
            <person name="Wolf P.G."/>
            <person name="Yang L."/>
            <person name="Zimmer A.D."/>
            <person name="Zhu Q."/>
            <person name="Mitros T."/>
            <person name="Hellsten U."/>
            <person name="Loque D."/>
            <person name="Otillar R."/>
            <person name="Salamov A."/>
            <person name="Schmutz J."/>
            <person name="Shapiro H."/>
            <person name="Lindquist E."/>
            <person name="Lucas S."/>
            <person name="Rokhsar D."/>
            <person name="Grigoriev I.V."/>
        </authorList>
    </citation>
    <scope>NUCLEOTIDE SEQUENCE [LARGE SCALE GENOMIC DNA]</scope>
</reference>